<keyword evidence="9" id="KW-1185">Reference proteome</keyword>
<evidence type="ECO:0000256" key="5">
    <source>
        <dbReference type="ARBA" id="ARBA00022801"/>
    </source>
</evidence>
<keyword evidence="3" id="KW-0645">Protease</keyword>
<comment type="caution">
    <text evidence="8">The sequence shown here is derived from an EMBL/GenBank/DDBJ whole genome shotgun (WGS) entry which is preliminary data.</text>
</comment>
<dbReference type="Proteomes" id="UP001212997">
    <property type="component" value="Unassembled WGS sequence"/>
</dbReference>
<dbReference type="GO" id="GO:0006508">
    <property type="term" value="P:proteolysis"/>
    <property type="evidence" value="ECO:0007669"/>
    <property type="project" value="UniProtKB-KW"/>
</dbReference>
<reference evidence="8" key="1">
    <citation type="submission" date="2022-07" db="EMBL/GenBank/DDBJ databases">
        <title>Genome Sequence of Physisporinus lineatus.</title>
        <authorList>
            <person name="Buettner E."/>
        </authorList>
    </citation>
    <scope>NUCLEOTIDE SEQUENCE</scope>
    <source>
        <strain evidence="8">VT162</strain>
    </source>
</reference>
<feature type="compositionally biased region" description="Low complexity" evidence="6">
    <location>
        <begin position="1077"/>
        <end position="1086"/>
    </location>
</feature>
<feature type="region of interest" description="Disordered" evidence="6">
    <location>
        <begin position="176"/>
        <end position="265"/>
    </location>
</feature>
<feature type="region of interest" description="Disordered" evidence="6">
    <location>
        <begin position="320"/>
        <end position="380"/>
    </location>
</feature>
<proteinExistence type="inferred from homology"/>
<dbReference type="InterPro" id="IPR038765">
    <property type="entry name" value="Papain-like_cys_pep_sf"/>
</dbReference>
<dbReference type="Gene3D" id="3.40.395.10">
    <property type="entry name" value="Adenoviral Proteinase, Chain A"/>
    <property type="match status" value="1"/>
</dbReference>
<evidence type="ECO:0000256" key="2">
    <source>
        <dbReference type="ARBA" id="ARBA00022553"/>
    </source>
</evidence>
<feature type="domain" description="Ubiquitin-like protease family profile" evidence="7">
    <location>
        <begin position="572"/>
        <end position="1014"/>
    </location>
</feature>
<protein>
    <recommendedName>
        <fullName evidence="7">Ubiquitin-like protease family profile domain-containing protein</fullName>
    </recommendedName>
</protein>
<organism evidence="8 9">
    <name type="scientific">Meripilus lineatus</name>
    <dbReference type="NCBI Taxonomy" id="2056292"/>
    <lineage>
        <taxon>Eukaryota</taxon>
        <taxon>Fungi</taxon>
        <taxon>Dikarya</taxon>
        <taxon>Basidiomycota</taxon>
        <taxon>Agaricomycotina</taxon>
        <taxon>Agaricomycetes</taxon>
        <taxon>Polyporales</taxon>
        <taxon>Meripilaceae</taxon>
        <taxon>Meripilus</taxon>
    </lineage>
</organism>
<dbReference type="PANTHER" id="PTHR46896">
    <property type="entry name" value="SENTRIN-SPECIFIC PROTEASE"/>
    <property type="match status" value="1"/>
</dbReference>
<accession>A0AAD5VET3</accession>
<evidence type="ECO:0000313" key="8">
    <source>
        <dbReference type="EMBL" id="KAJ3490418.1"/>
    </source>
</evidence>
<feature type="region of interest" description="Disordered" evidence="6">
    <location>
        <begin position="1"/>
        <end position="29"/>
    </location>
</feature>
<feature type="compositionally biased region" description="Basic residues" evidence="6">
    <location>
        <begin position="1143"/>
        <end position="1152"/>
    </location>
</feature>
<feature type="region of interest" description="Disordered" evidence="6">
    <location>
        <begin position="793"/>
        <end position="939"/>
    </location>
</feature>
<feature type="compositionally biased region" description="Polar residues" evidence="6">
    <location>
        <begin position="324"/>
        <end position="342"/>
    </location>
</feature>
<feature type="compositionally biased region" description="Basic and acidic residues" evidence="6">
    <location>
        <begin position="888"/>
        <end position="913"/>
    </location>
</feature>
<sequence length="1152" mass="128499">MGPNASDRSDIESFHSKSSGTRNLRDASNSRETLRWVHVSPSLTFLTVFNHVSGTSIGETSPYFHQPPTPIHIPGNEASTVPIPCGQALLMVLQAPRRSTYSGSNPFDKHRMQNTLSRPPASVLHLPNRHPGFGSTSMMHHRPIPVKKYQPSTQVRRPQAHRSVVPVGADIISVDSDEDIGEPVHKGTNSSNIDAPLRQSSEDPIDMLGELGKDSAHPVDGPSTERLKKRVSHHQPSTLDKRKNKANPLPEPSQRHSLIEDSDSNDTIESFNDDIQEVPVRSIQVERNSKQPAPLKFGTMFQVDVKARVAAIERPREEHIRGPNNHTKATTQLPTVDFSSKNPKPRISLKAGMKNKSGTTSGAQRDKAMTSSSLTSSKPKSRSEVVFPLEGLTRGLNLELFSEGNYWWVCMSSAQNLMVRRSADSKESEFEFRLSRDFTIEITSHPCDPVFGATMSIRGPRESCVIKQANDDRFQLGAKGQITLRFLVDHANWRNGGDDFRRFRTWIMDSGASVATLKERGQASETIWRSAVDLASTLQAPLPEQDNVKDKSTPRAEPNGILVYPPVGTGAVRITNGDLYRLRPGQYLNDTLIEYGLKLWLEDLRLKQPELAEQVHVFNSFFYKKLNVKQREEGYKSVRKWTARIDLFKKKYIIVPINEHLHWYLAIICNPEYTLLRPPPPPVSPPKSLRKRKRIIEDSPELGEVEPPSLRRHLIEVPELVSNPIPPSISAVRPASPNVIPDSEEEFEPTQPVFVQRGKDETKEEKEVESMIRSCSIHDSQDVFTSGMPGAMPPETSSTGYKAFSPDRGEMSFGSPMDTDGMELRYPSSPTHPDPIVPPSVSTDRKRGFRSSSPINVDEDSSSPTVEQQMAKHRSGIPPSVFYQSVVAREKGKQRAIEVEEPEKEKEKEKEPDPPPPQNEEPTITAEDGDESTESAVASDPNAQIPYIFTFDSLGARHIQALNVLSGYLRMEAEDKKGLPMEETTKAVGKLGPCPVQPNYCDCGVYVLHFAKRFIEDPIELSRMILAPRRPPPDELMKMWRDEDVKQMRSVLSERTEALSKDWKERVANQPTKTSDTNGTTTNGESVVEDGSDDDDLVIIEEPVTAPPPPITTTRATRGKKRAPSSPQAEGPAERLRDSGAPRSKKQRSSLS</sequence>
<dbReference type="GO" id="GO:0005737">
    <property type="term" value="C:cytoplasm"/>
    <property type="evidence" value="ECO:0007669"/>
    <property type="project" value="TreeGrafter"/>
</dbReference>
<comment type="similarity">
    <text evidence="1">Belongs to the peptidase C48 family.</text>
</comment>
<dbReference type="GO" id="GO:0016926">
    <property type="term" value="P:protein desumoylation"/>
    <property type="evidence" value="ECO:0007669"/>
    <property type="project" value="TreeGrafter"/>
</dbReference>
<evidence type="ECO:0000313" key="9">
    <source>
        <dbReference type="Proteomes" id="UP001212997"/>
    </source>
</evidence>
<dbReference type="InterPro" id="IPR003653">
    <property type="entry name" value="Peptidase_C48_C"/>
</dbReference>
<dbReference type="Pfam" id="PF02902">
    <property type="entry name" value="Peptidase_C48"/>
    <property type="match status" value="2"/>
</dbReference>
<name>A0AAD5VET3_9APHY</name>
<evidence type="ECO:0000259" key="7">
    <source>
        <dbReference type="PROSITE" id="PS50600"/>
    </source>
</evidence>
<dbReference type="AlphaFoldDB" id="A0AAD5VET3"/>
<dbReference type="SUPFAM" id="SSF54001">
    <property type="entry name" value="Cysteine proteinases"/>
    <property type="match status" value="1"/>
</dbReference>
<dbReference type="GO" id="GO:0005634">
    <property type="term" value="C:nucleus"/>
    <property type="evidence" value="ECO:0007669"/>
    <property type="project" value="TreeGrafter"/>
</dbReference>
<dbReference type="PROSITE" id="PS50600">
    <property type="entry name" value="ULP_PROTEASE"/>
    <property type="match status" value="1"/>
</dbReference>
<dbReference type="GO" id="GO:0070139">
    <property type="term" value="F:SUMO-specific endopeptidase activity"/>
    <property type="evidence" value="ECO:0007669"/>
    <property type="project" value="TreeGrafter"/>
</dbReference>
<gene>
    <name evidence="8" type="ORF">NLI96_g1419</name>
</gene>
<feature type="compositionally biased region" description="Acidic residues" evidence="6">
    <location>
        <begin position="1087"/>
        <end position="1099"/>
    </location>
</feature>
<dbReference type="EMBL" id="JANAWD010000028">
    <property type="protein sequence ID" value="KAJ3490418.1"/>
    <property type="molecule type" value="Genomic_DNA"/>
</dbReference>
<keyword evidence="4" id="KW-0833">Ubl conjugation pathway</keyword>
<feature type="region of interest" description="Disordered" evidence="6">
    <location>
        <begin position="1052"/>
        <end position="1152"/>
    </location>
</feature>
<dbReference type="InterPro" id="IPR051947">
    <property type="entry name" value="Sentrin-specific_protease"/>
</dbReference>
<evidence type="ECO:0000256" key="4">
    <source>
        <dbReference type="ARBA" id="ARBA00022786"/>
    </source>
</evidence>
<feature type="compositionally biased region" description="Basic and acidic residues" evidence="6">
    <location>
        <begin position="1052"/>
        <end position="1067"/>
    </location>
</feature>
<dbReference type="Gene3D" id="1.10.418.20">
    <property type="match status" value="1"/>
</dbReference>
<evidence type="ECO:0000256" key="1">
    <source>
        <dbReference type="ARBA" id="ARBA00005234"/>
    </source>
</evidence>
<keyword evidence="2" id="KW-0597">Phosphoprotein</keyword>
<evidence type="ECO:0000256" key="6">
    <source>
        <dbReference type="SAM" id="MobiDB-lite"/>
    </source>
</evidence>
<dbReference type="PANTHER" id="PTHR46896:SF3">
    <property type="entry name" value="FI06413P-RELATED"/>
    <property type="match status" value="1"/>
</dbReference>
<evidence type="ECO:0000256" key="3">
    <source>
        <dbReference type="ARBA" id="ARBA00022670"/>
    </source>
</evidence>
<keyword evidence="5" id="KW-0378">Hydrolase</keyword>